<evidence type="ECO:0000256" key="1">
    <source>
        <dbReference type="SAM" id="MobiDB-lite"/>
    </source>
</evidence>
<protein>
    <submittedName>
        <fullName evidence="2">Uncharacterized protein</fullName>
    </submittedName>
</protein>
<reference evidence="2" key="1">
    <citation type="journal article" date="2020" name="Stud. Mycol.">
        <title>101 Dothideomycetes genomes: a test case for predicting lifestyles and emergence of pathogens.</title>
        <authorList>
            <person name="Haridas S."/>
            <person name="Albert R."/>
            <person name="Binder M."/>
            <person name="Bloem J."/>
            <person name="Labutti K."/>
            <person name="Salamov A."/>
            <person name="Andreopoulos B."/>
            <person name="Baker S."/>
            <person name="Barry K."/>
            <person name="Bills G."/>
            <person name="Bluhm B."/>
            <person name="Cannon C."/>
            <person name="Castanera R."/>
            <person name="Culley D."/>
            <person name="Daum C."/>
            <person name="Ezra D."/>
            <person name="Gonzalez J."/>
            <person name="Henrissat B."/>
            <person name="Kuo A."/>
            <person name="Liang C."/>
            <person name="Lipzen A."/>
            <person name="Lutzoni F."/>
            <person name="Magnuson J."/>
            <person name="Mondo S."/>
            <person name="Nolan M."/>
            <person name="Ohm R."/>
            <person name="Pangilinan J."/>
            <person name="Park H.-J."/>
            <person name="Ramirez L."/>
            <person name="Alfaro M."/>
            <person name="Sun H."/>
            <person name="Tritt A."/>
            <person name="Yoshinaga Y."/>
            <person name="Zwiers L.-H."/>
            <person name="Turgeon B."/>
            <person name="Goodwin S."/>
            <person name="Spatafora J."/>
            <person name="Crous P."/>
            <person name="Grigoriev I."/>
        </authorList>
    </citation>
    <scope>NUCLEOTIDE SEQUENCE</scope>
    <source>
        <strain evidence="2">CBS 133067</strain>
    </source>
</reference>
<keyword evidence="3" id="KW-1185">Reference proteome</keyword>
<evidence type="ECO:0000313" key="2">
    <source>
        <dbReference type="EMBL" id="KAF2105064.1"/>
    </source>
</evidence>
<name>A0A9P4ISJ1_9PEZI</name>
<comment type="caution">
    <text evidence="2">The sequence shown here is derived from an EMBL/GenBank/DDBJ whole genome shotgun (WGS) entry which is preliminary data.</text>
</comment>
<evidence type="ECO:0000313" key="3">
    <source>
        <dbReference type="Proteomes" id="UP000799772"/>
    </source>
</evidence>
<proteinExistence type="predicted"/>
<feature type="region of interest" description="Disordered" evidence="1">
    <location>
        <begin position="1"/>
        <end position="22"/>
    </location>
</feature>
<gene>
    <name evidence="2" type="ORF">NA57DRAFT_51844</name>
</gene>
<dbReference type="EMBL" id="ML978121">
    <property type="protein sequence ID" value="KAF2105064.1"/>
    <property type="molecule type" value="Genomic_DNA"/>
</dbReference>
<dbReference type="Proteomes" id="UP000799772">
    <property type="component" value="Unassembled WGS sequence"/>
</dbReference>
<sequence>MAENSAGHPPAGGFASDDPLSVANMSDEDYERLYLSQFIPAEWLREFRERYDGTPAADAPSNRKNESSANTKSDIGKSSDVDAQPSDQEDSNVDVDHNMVLDSQEFQNLLLPFGAYLERRLRPSQRVSKEAAVKMDHEFSLMLRTVIGAAKELLKYHDEDPLSIEILGETCSYIENLVTLREERSDAVWKSRLEVADIRWAREVERLEGIHGKGKINFDKLRDNPLSGFHDEGAPLVLLPEGLRHPRYIVTAIPPGEISMLEKQFQEEESMATALGIPYQRPFNFRQAGLQKVVVNGEARQHIMMRMPSAHVPNQDFEVPGGPHSNFDHLNRLLARLEGQVPRQGPMPVDIPVMLVVRRNPDYVPTDE</sequence>
<dbReference type="AlphaFoldDB" id="A0A9P4ISJ1"/>
<accession>A0A9P4ISJ1</accession>
<organism evidence="2 3">
    <name type="scientific">Rhizodiscina lignyota</name>
    <dbReference type="NCBI Taxonomy" id="1504668"/>
    <lineage>
        <taxon>Eukaryota</taxon>
        <taxon>Fungi</taxon>
        <taxon>Dikarya</taxon>
        <taxon>Ascomycota</taxon>
        <taxon>Pezizomycotina</taxon>
        <taxon>Dothideomycetes</taxon>
        <taxon>Pleosporomycetidae</taxon>
        <taxon>Aulographales</taxon>
        <taxon>Rhizodiscinaceae</taxon>
        <taxon>Rhizodiscina</taxon>
    </lineage>
</organism>
<feature type="region of interest" description="Disordered" evidence="1">
    <location>
        <begin position="53"/>
        <end position="93"/>
    </location>
</feature>